<accession>A0A935IJR8</accession>
<dbReference type="AlphaFoldDB" id="A0A935IJR8"/>
<evidence type="ECO:0000313" key="4">
    <source>
        <dbReference type="Proteomes" id="UP000726105"/>
    </source>
</evidence>
<dbReference type="EMBL" id="JADJIB010000002">
    <property type="protein sequence ID" value="MBK7272476.1"/>
    <property type="molecule type" value="Genomic_DNA"/>
</dbReference>
<dbReference type="Proteomes" id="UP000726105">
    <property type="component" value="Unassembled WGS sequence"/>
</dbReference>
<protein>
    <submittedName>
        <fullName evidence="3">WYL domain-containing protein</fullName>
    </submittedName>
</protein>
<dbReference type="InterPro" id="IPR051534">
    <property type="entry name" value="CBASS_pafABC_assoc_protein"/>
</dbReference>
<organism evidence="3 4">
    <name type="scientific">Candidatus Phosphoribacter hodrii</name>
    <dbReference type="NCBI Taxonomy" id="2953743"/>
    <lineage>
        <taxon>Bacteria</taxon>
        <taxon>Bacillati</taxon>
        <taxon>Actinomycetota</taxon>
        <taxon>Actinomycetes</taxon>
        <taxon>Micrococcales</taxon>
        <taxon>Dermatophilaceae</taxon>
        <taxon>Candidatus Phosphoribacter</taxon>
    </lineage>
</organism>
<evidence type="ECO:0000259" key="2">
    <source>
        <dbReference type="Pfam" id="PF25583"/>
    </source>
</evidence>
<comment type="caution">
    <text evidence="3">The sequence shown here is derived from an EMBL/GenBank/DDBJ whole genome shotgun (WGS) entry which is preliminary data.</text>
</comment>
<evidence type="ECO:0000313" key="3">
    <source>
        <dbReference type="EMBL" id="MBK7272476.1"/>
    </source>
</evidence>
<feature type="domain" description="WYL" evidence="1">
    <location>
        <begin position="152"/>
        <end position="215"/>
    </location>
</feature>
<dbReference type="PROSITE" id="PS52050">
    <property type="entry name" value="WYL"/>
    <property type="match status" value="1"/>
</dbReference>
<dbReference type="Pfam" id="PF25583">
    <property type="entry name" value="WCX"/>
    <property type="match status" value="1"/>
</dbReference>
<dbReference type="InterPro" id="IPR026881">
    <property type="entry name" value="WYL_dom"/>
</dbReference>
<evidence type="ECO:0000259" key="1">
    <source>
        <dbReference type="Pfam" id="PF13280"/>
    </source>
</evidence>
<dbReference type="InterPro" id="IPR057727">
    <property type="entry name" value="WCX_dom"/>
</dbReference>
<reference evidence="3 4" key="1">
    <citation type="submission" date="2020-10" db="EMBL/GenBank/DDBJ databases">
        <title>Connecting structure to function with the recovery of over 1000 high-quality activated sludge metagenome-assembled genomes encoding full-length rRNA genes using long-read sequencing.</title>
        <authorList>
            <person name="Singleton C.M."/>
            <person name="Petriglieri F."/>
            <person name="Kristensen J.M."/>
            <person name="Kirkegaard R.H."/>
            <person name="Michaelsen T.Y."/>
            <person name="Andersen M.H."/>
            <person name="Karst S.M."/>
            <person name="Dueholm M.S."/>
            <person name="Nielsen P.H."/>
            <person name="Albertsen M."/>
        </authorList>
    </citation>
    <scope>NUCLEOTIDE SEQUENCE [LARGE SCALE GENOMIC DNA]</scope>
    <source>
        <strain evidence="3">Ega_18-Q3-R5-49_MAXAC.001</strain>
    </source>
</reference>
<sequence length="339" mass="37208">MSVQPSTAAKTERLLNLVIALLSTRRPLTKAQLRTAVPHYQQTASDEAFDRMFERDKDELRDLGIPLATQLVAAAYDDEVGYRIDRREYALPEIAFEPDEVAALALAGRAWNQASLASSAAAALTKLASAGVELDERSVVGIEPRVRTAEAAFASVHAAVKARREISFVYRKANGTADTRRLQPWGMTQWRGRWYVTGMDVDRQAERVFRLGRIEGKVSMSARVAAYEIPTDHVPRVLVAASEPPVVDQPPAVLRIRRGAGNTLRRRARTVGEVDDEWSQIDLDYRDPEGLAQEVAGFGPDVVVEAPDSVRDAVIRLLGAARERHTATPADAHAPGGMP</sequence>
<proteinExistence type="predicted"/>
<gene>
    <name evidence="3" type="ORF">IPI13_04695</name>
</gene>
<dbReference type="PANTHER" id="PTHR34580:SF3">
    <property type="entry name" value="PROTEIN PAFB"/>
    <property type="match status" value="1"/>
</dbReference>
<feature type="domain" description="WCX" evidence="2">
    <location>
        <begin position="250"/>
        <end position="321"/>
    </location>
</feature>
<name>A0A935IJR8_9MICO</name>
<dbReference type="Pfam" id="PF13280">
    <property type="entry name" value="WYL"/>
    <property type="match status" value="1"/>
</dbReference>
<dbReference type="PANTHER" id="PTHR34580">
    <property type="match status" value="1"/>
</dbReference>